<dbReference type="InterPro" id="IPR050121">
    <property type="entry name" value="Cytochrome_P450_monoxygenase"/>
</dbReference>
<dbReference type="STRING" id="1283841.A0A084QCC5"/>
<feature type="binding site" description="axial binding residue" evidence="7">
    <location>
        <position position="857"/>
    </location>
    <ligand>
        <name>heme</name>
        <dbReference type="ChEBI" id="CHEBI:30413"/>
    </ligand>
    <ligandPart>
        <name>Fe</name>
        <dbReference type="ChEBI" id="CHEBI:18248"/>
    </ligandPart>
</feature>
<sequence>MSAAELPPNEGFNVYDDHLQGACLTIFFIFTPLTIFATALRFYSSRVATGRNGIEDWLALGALIMFLAWISLSSVGLATLNGRDASPLTMTLDEISYAFRMIWAASIFFAPNQFFAKLSILFLYYRLFGVNQTYVRWIKGIGLFTILWSIQGTLVVAFECRPIWKYWTPWYLEGYCINIGAYLAVNESLNSLADFVMAGLAIVMLRQLHTKRYTKWKLGIVFGFGGFAGIIGFIKIGLAFEVNVHNQIQMGLWATLQMAFSIICCCAITYGPLFAKSGILGRYTHNIHLYGTRTRTQGASRADNESRNGYIDLEGAGGSRGRVDTSIGIDKSKASFAEDNSSEHKLVEPNPGFLMKTASGLWDSWHICGQCVPVLAALLGQIVRASCGSGATACATAPVRTLTYRALLLGSKPHRPNFVKASRSARQAEPRLFLSLNQRWCGESIIALILIIIMGISETLEPLSSTVAANWAPIAVAGVSLYATVNCFYNLYFHPAAKYPGPKLAAVSNLWGLEKFPKAPFVTLGWPDQGITWECDPVKHRQKVKWLLPAFSAKSLKTKEAIIHKYIDIFVQKMKKLGGREEGIELRQWADWLAMDQAADMGYSREMNQVEQEKSSLYLEAIWAANFFVTMHTIAKKYPLLGWMQYFSVPPAAIGNYIKALGANQKAFNQRIEKRGSTDHPDHFDQLLPADAPIPSKADLQSLETVCLHLMLAGYEPISSSFLGVIAFTLQDPESYRRLVGEIREAFENYDDITADSVVQLKFLHACIMEQLRVAVVGATGQPRVSPGATVDGHYIPKGVEVQYGNYAFTRSTRYFHDPYSYRPQRWMPRDHAYFEAAYADDARDDFQPWGMGIRGCPGTALSLNQVRLIVAKTLWAFDVEKVPGQRDVNYERDFKLYGMLEKPDVGGLIRAAGRLTFGLASIEEATGRIGRRCFEEGKSFDATLSSRAMVCPGPIRGQAGCEGEVGGGIVPPGPCEEIQFSTVPAADSPAVETGLGVYVFAVMLAHKRDASQRYRNGNTRDAPTHLPYGTRQH</sequence>
<dbReference type="PRINTS" id="PR00463">
    <property type="entry name" value="EP450I"/>
</dbReference>
<dbReference type="GO" id="GO:0020037">
    <property type="term" value="F:heme binding"/>
    <property type="evidence" value="ECO:0007669"/>
    <property type="project" value="InterPro"/>
</dbReference>
<evidence type="ECO:0000313" key="11">
    <source>
        <dbReference type="EMBL" id="KFA61610.1"/>
    </source>
</evidence>
<dbReference type="PANTHER" id="PTHR24305">
    <property type="entry name" value="CYTOCHROME P450"/>
    <property type="match status" value="1"/>
</dbReference>
<dbReference type="PANTHER" id="PTHR24305:SF210">
    <property type="entry name" value="CYTOCHROME P450 MONOOXYGENASE ASQL-RELATED"/>
    <property type="match status" value="1"/>
</dbReference>
<dbReference type="InterPro" id="IPR036396">
    <property type="entry name" value="Cyt_P450_sf"/>
</dbReference>
<dbReference type="Proteomes" id="UP000028524">
    <property type="component" value="Unassembled WGS sequence"/>
</dbReference>
<dbReference type="InterPro" id="IPR002401">
    <property type="entry name" value="Cyt_P450_E_grp-I"/>
</dbReference>
<dbReference type="Pfam" id="PF00067">
    <property type="entry name" value="p450"/>
    <property type="match status" value="1"/>
</dbReference>
<dbReference type="InParanoid" id="A0A084QCC5"/>
<evidence type="ECO:0000256" key="1">
    <source>
        <dbReference type="ARBA" id="ARBA00001971"/>
    </source>
</evidence>
<dbReference type="AlphaFoldDB" id="A0A084QCC5"/>
<feature type="domain" description="Rhodopsin" evidence="10">
    <location>
        <begin position="40"/>
        <end position="275"/>
    </location>
</feature>
<feature type="transmembrane region" description="Helical" evidence="9">
    <location>
        <begin position="101"/>
        <end position="125"/>
    </location>
</feature>
<dbReference type="SUPFAM" id="SSF48264">
    <property type="entry name" value="Cytochrome P450"/>
    <property type="match status" value="1"/>
</dbReference>
<feature type="transmembrane region" description="Helical" evidence="9">
    <location>
        <begin position="252"/>
        <end position="275"/>
    </location>
</feature>
<dbReference type="Gene3D" id="1.10.630.10">
    <property type="entry name" value="Cytochrome P450"/>
    <property type="match status" value="1"/>
</dbReference>
<reference evidence="11 12" key="1">
    <citation type="journal article" date="2014" name="BMC Genomics">
        <title>Comparative genome sequencing reveals chemotype-specific gene clusters in the toxigenic black mold Stachybotrys.</title>
        <authorList>
            <person name="Semeiks J."/>
            <person name="Borek D."/>
            <person name="Otwinowski Z."/>
            <person name="Grishin N.V."/>
        </authorList>
    </citation>
    <scope>NUCLEOTIDE SEQUENCE [LARGE SCALE GENOMIC DNA]</scope>
    <source>
        <strain evidence="11 12">IBT 40285</strain>
    </source>
</reference>
<dbReference type="GO" id="GO:0005506">
    <property type="term" value="F:iron ion binding"/>
    <property type="evidence" value="ECO:0007669"/>
    <property type="project" value="InterPro"/>
</dbReference>
<proteinExistence type="inferred from homology"/>
<keyword evidence="5 7" id="KW-0479">Metal-binding</keyword>
<dbReference type="PROSITE" id="PS00086">
    <property type="entry name" value="CYTOCHROME_P450"/>
    <property type="match status" value="1"/>
</dbReference>
<evidence type="ECO:0000256" key="3">
    <source>
        <dbReference type="ARBA" id="ARBA00010617"/>
    </source>
</evidence>
<feature type="transmembrane region" description="Helical" evidence="9">
    <location>
        <begin position="218"/>
        <end position="240"/>
    </location>
</feature>
<comment type="pathway">
    <text evidence="2">Mycotoxin biosynthesis.</text>
</comment>
<dbReference type="Pfam" id="PF20684">
    <property type="entry name" value="Fung_rhodopsin"/>
    <property type="match status" value="1"/>
</dbReference>
<dbReference type="EMBL" id="KL660845">
    <property type="protein sequence ID" value="KFA61610.1"/>
    <property type="molecule type" value="Genomic_DNA"/>
</dbReference>
<keyword evidence="6 7" id="KW-0408">Iron</keyword>
<evidence type="ECO:0000256" key="7">
    <source>
        <dbReference type="PIRSR" id="PIRSR602401-1"/>
    </source>
</evidence>
<dbReference type="InterPro" id="IPR001128">
    <property type="entry name" value="Cyt_P450"/>
</dbReference>
<keyword evidence="9" id="KW-0472">Membrane</keyword>
<dbReference type="OrthoDB" id="1470350at2759"/>
<feature type="transmembrane region" description="Helical" evidence="9">
    <location>
        <begin position="440"/>
        <end position="457"/>
    </location>
</feature>
<comment type="similarity">
    <text evidence="3">Belongs to the cytochrome P450 family.</text>
</comment>
<feature type="transmembrane region" description="Helical" evidence="9">
    <location>
        <begin position="137"/>
        <end position="158"/>
    </location>
</feature>
<protein>
    <recommendedName>
        <fullName evidence="10">Rhodopsin domain-containing protein</fullName>
    </recommendedName>
</protein>
<dbReference type="InterPro" id="IPR017972">
    <property type="entry name" value="Cyt_P450_CS"/>
</dbReference>
<comment type="cofactor">
    <cofactor evidence="1 7">
        <name>heme</name>
        <dbReference type="ChEBI" id="CHEBI:30413"/>
    </cofactor>
</comment>
<accession>A0A084QCC5</accession>
<dbReference type="InterPro" id="IPR049326">
    <property type="entry name" value="Rhodopsin_dom_fungi"/>
</dbReference>
<keyword evidence="9" id="KW-0812">Transmembrane</keyword>
<feature type="transmembrane region" description="Helical" evidence="9">
    <location>
        <begin position="469"/>
        <end position="493"/>
    </location>
</feature>
<organism evidence="11 12">
    <name type="scientific">Stachybotrys chlorohalonatus (strain IBT 40285)</name>
    <dbReference type="NCBI Taxonomy" id="1283841"/>
    <lineage>
        <taxon>Eukaryota</taxon>
        <taxon>Fungi</taxon>
        <taxon>Dikarya</taxon>
        <taxon>Ascomycota</taxon>
        <taxon>Pezizomycotina</taxon>
        <taxon>Sordariomycetes</taxon>
        <taxon>Hypocreomycetidae</taxon>
        <taxon>Hypocreales</taxon>
        <taxon>Stachybotryaceae</taxon>
        <taxon>Stachybotrys</taxon>
    </lineage>
</organism>
<evidence type="ECO:0000256" key="9">
    <source>
        <dbReference type="SAM" id="Phobius"/>
    </source>
</evidence>
<feature type="transmembrane region" description="Helical" evidence="9">
    <location>
        <begin position="19"/>
        <end position="44"/>
    </location>
</feature>
<feature type="transmembrane region" description="Helical" evidence="9">
    <location>
        <begin position="188"/>
        <end position="206"/>
    </location>
</feature>
<evidence type="ECO:0000256" key="6">
    <source>
        <dbReference type="ARBA" id="ARBA00023004"/>
    </source>
</evidence>
<evidence type="ECO:0000256" key="8">
    <source>
        <dbReference type="SAM" id="MobiDB-lite"/>
    </source>
</evidence>
<feature type="region of interest" description="Disordered" evidence="8">
    <location>
        <begin position="1014"/>
        <end position="1034"/>
    </location>
</feature>
<evidence type="ECO:0000259" key="10">
    <source>
        <dbReference type="Pfam" id="PF20684"/>
    </source>
</evidence>
<evidence type="ECO:0000256" key="5">
    <source>
        <dbReference type="ARBA" id="ARBA00022723"/>
    </source>
</evidence>
<keyword evidence="12" id="KW-1185">Reference proteome</keyword>
<dbReference type="GO" id="GO:0016705">
    <property type="term" value="F:oxidoreductase activity, acting on paired donors, with incorporation or reduction of molecular oxygen"/>
    <property type="evidence" value="ECO:0007669"/>
    <property type="project" value="InterPro"/>
</dbReference>
<keyword evidence="4 7" id="KW-0349">Heme</keyword>
<keyword evidence="9" id="KW-1133">Transmembrane helix</keyword>
<dbReference type="GO" id="GO:0004497">
    <property type="term" value="F:monooxygenase activity"/>
    <property type="evidence" value="ECO:0007669"/>
    <property type="project" value="InterPro"/>
</dbReference>
<evidence type="ECO:0000313" key="12">
    <source>
        <dbReference type="Proteomes" id="UP000028524"/>
    </source>
</evidence>
<name>A0A084QCC5_STAC4</name>
<feature type="transmembrane region" description="Helical" evidence="9">
    <location>
        <begin position="56"/>
        <end position="81"/>
    </location>
</feature>
<dbReference type="HOGENOM" id="CLU_324957_0_0_1"/>
<evidence type="ECO:0000256" key="2">
    <source>
        <dbReference type="ARBA" id="ARBA00004685"/>
    </source>
</evidence>
<gene>
    <name evidence="11" type="ORF">S40285_06106</name>
</gene>
<evidence type="ECO:0000256" key="4">
    <source>
        <dbReference type="ARBA" id="ARBA00022617"/>
    </source>
</evidence>